<dbReference type="Proteomes" id="UP000035642">
    <property type="component" value="Unassembled WGS sequence"/>
</dbReference>
<keyword evidence="4" id="KW-0175">Coiled coil</keyword>
<dbReference type="Gene3D" id="3.30.160.60">
    <property type="entry name" value="Classic Zinc Finger"/>
    <property type="match status" value="1"/>
</dbReference>
<dbReference type="AlphaFoldDB" id="A0A0K0DEC9"/>
<evidence type="ECO:0000313" key="8">
    <source>
        <dbReference type="WBParaSite" id="ACAC_0000919101-mRNA-1"/>
    </source>
</evidence>
<feature type="region of interest" description="Disordered" evidence="5">
    <location>
        <begin position="129"/>
        <end position="154"/>
    </location>
</feature>
<feature type="domain" description="C2H2-type" evidence="6">
    <location>
        <begin position="11"/>
        <end position="39"/>
    </location>
</feature>
<accession>A0A0K0DEC9</accession>
<name>A0A0K0DEC9_ANGCA</name>
<dbReference type="PROSITE" id="PS50157">
    <property type="entry name" value="ZINC_FINGER_C2H2_2"/>
    <property type="match status" value="1"/>
</dbReference>
<dbReference type="SMART" id="SM00355">
    <property type="entry name" value="ZnF_C2H2"/>
    <property type="match status" value="2"/>
</dbReference>
<evidence type="ECO:0000313" key="7">
    <source>
        <dbReference type="Proteomes" id="UP000035642"/>
    </source>
</evidence>
<dbReference type="InterPro" id="IPR027806">
    <property type="entry name" value="HARBI1_dom"/>
</dbReference>
<evidence type="ECO:0000256" key="1">
    <source>
        <dbReference type="ARBA" id="ARBA00001968"/>
    </source>
</evidence>
<dbReference type="STRING" id="6313.A0A0K0DEC9"/>
<keyword evidence="7" id="KW-1185">Reference proteome</keyword>
<dbReference type="InterPro" id="IPR013087">
    <property type="entry name" value="Znf_C2H2_type"/>
</dbReference>
<dbReference type="Pfam" id="PF12874">
    <property type="entry name" value="zf-met"/>
    <property type="match status" value="1"/>
</dbReference>
<dbReference type="Pfam" id="PF00096">
    <property type="entry name" value="zf-C2H2"/>
    <property type="match status" value="1"/>
</dbReference>
<feature type="compositionally biased region" description="Basic and acidic residues" evidence="5">
    <location>
        <begin position="133"/>
        <end position="154"/>
    </location>
</feature>
<keyword evidence="3" id="KW-0863">Zinc-finger</keyword>
<feature type="coiled-coil region" evidence="4">
    <location>
        <begin position="198"/>
        <end position="229"/>
    </location>
</feature>
<dbReference type="PROSITE" id="PS00028">
    <property type="entry name" value="ZINC_FINGER_C2H2_1"/>
    <property type="match status" value="2"/>
</dbReference>
<dbReference type="WBParaSite" id="ACAC_0000919101-mRNA-1">
    <property type="protein sequence ID" value="ACAC_0000919101-mRNA-1"/>
    <property type="gene ID" value="ACAC_0000919101"/>
</dbReference>
<dbReference type="GO" id="GO:0008270">
    <property type="term" value="F:zinc ion binding"/>
    <property type="evidence" value="ECO:0007669"/>
    <property type="project" value="UniProtKB-KW"/>
</dbReference>
<protein>
    <submittedName>
        <fullName evidence="8">C2H2-type domain-containing protein</fullName>
    </submittedName>
</protein>
<dbReference type="Pfam" id="PF13359">
    <property type="entry name" value="DDE_Tnp_4"/>
    <property type="match status" value="1"/>
</dbReference>
<evidence type="ECO:0000256" key="2">
    <source>
        <dbReference type="ARBA" id="ARBA00022723"/>
    </source>
</evidence>
<reference evidence="8" key="2">
    <citation type="submission" date="2017-02" db="UniProtKB">
        <authorList>
            <consortium name="WormBaseParasite"/>
        </authorList>
    </citation>
    <scope>IDENTIFICATION</scope>
</reference>
<keyword evidence="2" id="KW-0479">Metal-binding</keyword>
<reference evidence="7" key="1">
    <citation type="submission" date="2012-09" db="EMBL/GenBank/DDBJ databases">
        <authorList>
            <person name="Martin A.A."/>
        </authorList>
    </citation>
    <scope>NUCLEOTIDE SEQUENCE</scope>
</reference>
<keyword evidence="3" id="KW-0862">Zinc</keyword>
<evidence type="ECO:0000256" key="4">
    <source>
        <dbReference type="SAM" id="Coils"/>
    </source>
</evidence>
<evidence type="ECO:0000256" key="5">
    <source>
        <dbReference type="SAM" id="MobiDB-lite"/>
    </source>
</evidence>
<organism evidence="7 8">
    <name type="scientific">Angiostrongylus cantonensis</name>
    <name type="common">Rat lungworm</name>
    <dbReference type="NCBI Taxonomy" id="6313"/>
    <lineage>
        <taxon>Eukaryota</taxon>
        <taxon>Metazoa</taxon>
        <taxon>Ecdysozoa</taxon>
        <taxon>Nematoda</taxon>
        <taxon>Chromadorea</taxon>
        <taxon>Rhabditida</taxon>
        <taxon>Rhabditina</taxon>
        <taxon>Rhabditomorpha</taxon>
        <taxon>Strongyloidea</taxon>
        <taxon>Metastrongylidae</taxon>
        <taxon>Angiostrongylus</taxon>
    </lineage>
</organism>
<comment type="cofactor">
    <cofactor evidence="1">
        <name>a divalent metal cation</name>
        <dbReference type="ChEBI" id="CHEBI:60240"/>
    </cofactor>
</comment>
<evidence type="ECO:0000259" key="6">
    <source>
        <dbReference type="PROSITE" id="PS50157"/>
    </source>
</evidence>
<sequence length="857" mass="96819">MKTGGDEEEKFRCKLCDKVYRGEQYLKNHYKRSHGNGKVVAGFYVVCPGCQRKFQNHPQLERHWKIEHGQLESNLASSLMLASLRTRCQLECIERKGRPVVDAGTTQCGWEPNTDVSGTNLFETIRQVGGTGENKDPKLRVKDKDQQSGGEKVDSQYRNMSESALVRMNRSSVESADVKKASGIRKSRIRDTEEKNIMRRLQATARRRYKRLEETEDERKIRLQKHSEKALIRSWTESAEQKERRRQQTGIKVMRRNISRRERDIGRRAEELLLAVNGSRGIFEAFDADLNLRSSGLPMGHRDLFSEGPSFSGTKPHSRISSPLPHPVGNSAHVLCSGLNGDKEILNSGPGFRCVICQRRFLEDGFRCFSRKPHLNIVLLACLQAQNILDMESASKAYRASQLPNTRICHKHYMQAASYIGGEVERMLGTFPERGLDQFPLNIRDDLLAYLQVFGDFLDDSSTGSDYVKLIAPSSSAESLIGQISDYSGTMAHGHLSPLSSKTESACLTEISAVELLQPPARQIDLSKNVIMIKPESIGSEEAMSPLSLEGTYTSEENVHKFNLIKAHLISVGSAFFSTDRAEGTTAPKSVDLPMIIRDQSTCLDTLNDEEFRNRFRFTRRTFALLCKTLDIWLDSMTNTFLSKRLRKVTCSTGIKVAMVLEMLAGKSLPTTGGPILQKSASQIFCGVMESMAQWSTTMIQWPNEVESKRISESFFKMTGLRDIVGCLDATIVKGKQPLNVGLVSDDKMRFRWVFAKFHADADDEMVFKQSLLCQQLRDGRRKGRLVGDDAFSNELFLMTPNMGHDEMKGKDRFLVNTLCKAHLTVQEAIANWKRQFPILSGNQKYVHFMVYQRIVA</sequence>
<proteinExistence type="predicted"/>
<evidence type="ECO:0000256" key="3">
    <source>
        <dbReference type="PROSITE-ProRule" id="PRU00042"/>
    </source>
</evidence>